<dbReference type="Proteomes" id="UP000501690">
    <property type="component" value="Linkage Group LG6"/>
</dbReference>
<proteinExistence type="predicted"/>
<organism evidence="1 2">
    <name type="scientific">Vigna unguiculata</name>
    <name type="common">Cowpea</name>
    <dbReference type="NCBI Taxonomy" id="3917"/>
    <lineage>
        <taxon>Eukaryota</taxon>
        <taxon>Viridiplantae</taxon>
        <taxon>Streptophyta</taxon>
        <taxon>Embryophyta</taxon>
        <taxon>Tracheophyta</taxon>
        <taxon>Spermatophyta</taxon>
        <taxon>Magnoliopsida</taxon>
        <taxon>eudicotyledons</taxon>
        <taxon>Gunneridae</taxon>
        <taxon>Pentapetalae</taxon>
        <taxon>rosids</taxon>
        <taxon>fabids</taxon>
        <taxon>Fabales</taxon>
        <taxon>Fabaceae</taxon>
        <taxon>Papilionoideae</taxon>
        <taxon>50 kb inversion clade</taxon>
        <taxon>NPAAA clade</taxon>
        <taxon>indigoferoid/millettioid clade</taxon>
        <taxon>Phaseoleae</taxon>
        <taxon>Vigna</taxon>
    </lineage>
</organism>
<evidence type="ECO:0000313" key="2">
    <source>
        <dbReference type="Proteomes" id="UP000501690"/>
    </source>
</evidence>
<gene>
    <name evidence="1" type="ORF">DEO72_LG6g3365</name>
</gene>
<keyword evidence="2" id="KW-1185">Reference proteome</keyword>
<dbReference type="PANTHER" id="PTHR35754:SF2">
    <property type="entry name" value="ATP SYNTHASE SUBUNIT B"/>
    <property type="match status" value="1"/>
</dbReference>
<evidence type="ECO:0008006" key="3">
    <source>
        <dbReference type="Google" id="ProtNLM"/>
    </source>
</evidence>
<dbReference type="PANTHER" id="PTHR35754">
    <property type="entry name" value="ATP SYNTHASE SUBUNIT B"/>
    <property type="match status" value="1"/>
</dbReference>
<protein>
    <recommendedName>
        <fullName evidence="3">Epidermal patterning factor-like protein</fullName>
    </recommendedName>
</protein>
<accession>A0A4D6MCV2</accession>
<dbReference type="EMBL" id="CP039350">
    <property type="protein sequence ID" value="QCD98643.1"/>
    <property type="molecule type" value="Genomic_DNA"/>
</dbReference>
<name>A0A4D6MCV2_VIGUN</name>
<dbReference type="Pfam" id="PF17181">
    <property type="entry name" value="EPF"/>
    <property type="match status" value="1"/>
</dbReference>
<sequence length="539" mass="62029">MEELRKLEKVQRMLEFMESRGVSNSNHHSNRFLANFIIFMIQPCGDLAINDKCCVLSHFIPTLSSSFLEDAYKHHHFTTTTNEQSSGFQQSIVGDPLLSCNQTEEYSLLQSCNDNMPVVGLDSMQMANSTLEDFCRSYFMFHELDISKPQSIFKHLPILSFTESYIYQLDKMNEKLLQTPNNEKHVSGEKDKRGTELFVSCFSNDPLRPLLTILEHKGLLTERIREELRHGAEYWTLERKLCSALINKEEILVEDVMKAVHLKSFDYRVLNLLLYELQGTKVEELHMEFLSISEFLVEVSDDLYDYEDDVLENSFNILRMFIRIYGPSAAPAMLAKHISEAEEKYECLLKSLDPHLSLNYQKRCAEATKEGGKVSEYPLGTWTFPTVIQDEESYRLKLNQRHSMLIAQYHDTPRTAFMIMASLNPIQNPTTTILLVATIIITFLLQLCPVSCFMQPQMDPSYEEKNRLGSMPPTCHNKCNQCHPCMAVQVPSIPSHNRVHPVAISPSSAMQGFLLQGNSYSNYKPMSWKCRCGDHFYNP</sequence>
<dbReference type="AlphaFoldDB" id="A0A4D6MCV2"/>
<evidence type="ECO:0000313" key="1">
    <source>
        <dbReference type="EMBL" id="QCD98643.1"/>
    </source>
</evidence>
<reference evidence="1 2" key="1">
    <citation type="submission" date="2019-04" db="EMBL/GenBank/DDBJ databases">
        <title>An improved genome assembly and genetic linkage map for asparagus bean, Vigna unguiculata ssp. sesquipedialis.</title>
        <authorList>
            <person name="Xia Q."/>
            <person name="Zhang R."/>
            <person name="Dong Y."/>
        </authorList>
    </citation>
    <scope>NUCLEOTIDE SEQUENCE [LARGE SCALE GENOMIC DNA]</scope>
    <source>
        <tissue evidence="1">Leaf</tissue>
    </source>
</reference>